<gene>
    <name evidence="4" type="ORF">L284_12035</name>
</gene>
<dbReference type="InterPro" id="IPR020904">
    <property type="entry name" value="Sc_DH/Rdtase_CS"/>
</dbReference>
<sequence length="248" mass="26077">MEQDKTPHLPIAGRRILVTGGTTGIGRATVLSLAALGGRVMTFARDRAALRETLVEAGLSEDCGLAADASDPEDLERVFAAVDERLGGIDVLVACAALGAGPLHEMDDADWRYVVQTNLMGSLASARAAILRMLAQGGGHIVLLSSISPDIKAPGESVYAATKAGLDAFALTLRKEVGDKGIRVSVIQPGSVGSDMQPCSVAEQREAIANGEMLFAEEIAEAIVFVLTRSARCDIPMLRIEPIRQKTA</sequence>
<accession>T0IU66</accession>
<evidence type="ECO:0000259" key="3">
    <source>
        <dbReference type="SMART" id="SM00822"/>
    </source>
</evidence>
<dbReference type="OrthoDB" id="658698at2"/>
<keyword evidence="5" id="KW-1185">Reference proteome</keyword>
<proteinExistence type="inferred from homology"/>
<organism evidence="4 5">
    <name type="scientific">Novosphingobium lindaniclasticum LE124</name>
    <dbReference type="NCBI Taxonomy" id="1096930"/>
    <lineage>
        <taxon>Bacteria</taxon>
        <taxon>Pseudomonadati</taxon>
        <taxon>Pseudomonadota</taxon>
        <taxon>Alphaproteobacteria</taxon>
        <taxon>Sphingomonadales</taxon>
        <taxon>Sphingomonadaceae</taxon>
        <taxon>Novosphingobium</taxon>
    </lineage>
</organism>
<dbReference type="eggNOG" id="COG4221">
    <property type="taxonomic scope" value="Bacteria"/>
</dbReference>
<dbReference type="CDD" id="cd05233">
    <property type="entry name" value="SDR_c"/>
    <property type="match status" value="1"/>
</dbReference>
<dbReference type="RefSeq" id="WP_021234253.1">
    <property type="nucleotide sequence ID" value="NZ_ATHL01000076.1"/>
</dbReference>
<dbReference type="InterPro" id="IPR002347">
    <property type="entry name" value="SDR_fam"/>
</dbReference>
<evidence type="ECO:0000256" key="1">
    <source>
        <dbReference type="ARBA" id="ARBA00006484"/>
    </source>
</evidence>
<dbReference type="PRINTS" id="PR00080">
    <property type="entry name" value="SDRFAMILY"/>
</dbReference>
<name>T0IU66_9SPHN</name>
<dbReference type="SMART" id="SM00822">
    <property type="entry name" value="PKS_KR"/>
    <property type="match status" value="1"/>
</dbReference>
<dbReference type="GO" id="GO:0030497">
    <property type="term" value="P:fatty acid elongation"/>
    <property type="evidence" value="ECO:0007669"/>
    <property type="project" value="TreeGrafter"/>
</dbReference>
<dbReference type="Proteomes" id="UP000015527">
    <property type="component" value="Unassembled WGS sequence"/>
</dbReference>
<evidence type="ECO:0000256" key="2">
    <source>
        <dbReference type="RuleBase" id="RU000363"/>
    </source>
</evidence>
<protein>
    <recommendedName>
        <fullName evidence="3">Ketoreductase domain-containing protein</fullName>
    </recommendedName>
</protein>
<dbReference type="InterPro" id="IPR036291">
    <property type="entry name" value="NAD(P)-bd_dom_sf"/>
</dbReference>
<dbReference type="PANTHER" id="PTHR42760">
    <property type="entry name" value="SHORT-CHAIN DEHYDROGENASES/REDUCTASES FAMILY MEMBER"/>
    <property type="match status" value="1"/>
</dbReference>
<dbReference type="PATRIC" id="fig|1096930.3.peg.2399"/>
<dbReference type="Gene3D" id="3.40.50.720">
    <property type="entry name" value="NAD(P)-binding Rossmann-like Domain"/>
    <property type="match status" value="1"/>
</dbReference>
<dbReference type="AlphaFoldDB" id="T0IU66"/>
<comment type="caution">
    <text evidence="4">The sequence shown here is derived from an EMBL/GenBank/DDBJ whole genome shotgun (WGS) entry which is preliminary data.</text>
</comment>
<comment type="similarity">
    <text evidence="1 2">Belongs to the short-chain dehydrogenases/reductases (SDR) family.</text>
</comment>
<dbReference type="GO" id="GO:0016616">
    <property type="term" value="F:oxidoreductase activity, acting on the CH-OH group of donors, NAD or NADP as acceptor"/>
    <property type="evidence" value="ECO:0007669"/>
    <property type="project" value="UniProtKB-ARBA"/>
</dbReference>
<dbReference type="SUPFAM" id="SSF51735">
    <property type="entry name" value="NAD(P)-binding Rossmann-fold domains"/>
    <property type="match status" value="1"/>
</dbReference>
<dbReference type="InterPro" id="IPR057326">
    <property type="entry name" value="KR_dom"/>
</dbReference>
<evidence type="ECO:0000313" key="4">
    <source>
        <dbReference type="EMBL" id="EQB15360.1"/>
    </source>
</evidence>
<dbReference type="PROSITE" id="PS00061">
    <property type="entry name" value="ADH_SHORT"/>
    <property type="match status" value="1"/>
</dbReference>
<dbReference type="PRINTS" id="PR00081">
    <property type="entry name" value="GDHRDH"/>
</dbReference>
<reference evidence="4 5" key="1">
    <citation type="journal article" date="2013" name="Genome Announc.">
        <title>Genome Sequence of Novosphingobium lindaniclasticum LE124T, Isolated from a Hexachlorocyclohexane Dumpsite.</title>
        <authorList>
            <person name="Saxena A."/>
            <person name="Nayyar N."/>
            <person name="Sangwan N."/>
            <person name="Kumari R."/>
            <person name="Khurana J.P."/>
            <person name="Lal R."/>
        </authorList>
    </citation>
    <scope>NUCLEOTIDE SEQUENCE [LARGE SCALE GENOMIC DNA]</scope>
    <source>
        <strain evidence="4 5">LE124</strain>
    </source>
</reference>
<dbReference type="PANTHER" id="PTHR42760:SF40">
    <property type="entry name" value="3-OXOACYL-[ACYL-CARRIER-PROTEIN] REDUCTASE, CHLOROPLASTIC"/>
    <property type="match status" value="1"/>
</dbReference>
<dbReference type="Pfam" id="PF00106">
    <property type="entry name" value="adh_short"/>
    <property type="match status" value="1"/>
</dbReference>
<dbReference type="EMBL" id="ATHL01000076">
    <property type="protein sequence ID" value="EQB15360.1"/>
    <property type="molecule type" value="Genomic_DNA"/>
</dbReference>
<feature type="domain" description="Ketoreductase" evidence="3">
    <location>
        <begin position="14"/>
        <end position="196"/>
    </location>
</feature>
<evidence type="ECO:0000313" key="5">
    <source>
        <dbReference type="Proteomes" id="UP000015527"/>
    </source>
</evidence>